<proteinExistence type="predicted"/>
<feature type="domain" description="PhnB-like" evidence="1">
    <location>
        <begin position="2"/>
        <end position="32"/>
    </location>
</feature>
<evidence type="ECO:0000313" key="3">
    <source>
        <dbReference type="Proteomes" id="UP000580474"/>
    </source>
</evidence>
<protein>
    <submittedName>
        <fullName evidence="2">Putative 3-demethylubiquinone-9 3-methyltransferase (Glyoxalase superfamily)</fullName>
    </submittedName>
</protein>
<keyword evidence="2" id="KW-0489">Methyltransferase</keyword>
<dbReference type="EMBL" id="JACHIV010000001">
    <property type="protein sequence ID" value="MBB5067966.1"/>
    <property type="molecule type" value="Genomic_DNA"/>
</dbReference>
<dbReference type="GO" id="GO:0032259">
    <property type="term" value="P:methylation"/>
    <property type="evidence" value="ECO:0007669"/>
    <property type="project" value="UniProtKB-KW"/>
</dbReference>
<dbReference type="InterPro" id="IPR028973">
    <property type="entry name" value="PhnB-like"/>
</dbReference>
<dbReference type="Pfam" id="PF06983">
    <property type="entry name" value="3-dmu-9_3-mt"/>
    <property type="match status" value="1"/>
</dbReference>
<keyword evidence="2" id="KW-0830">Ubiquinone</keyword>
<organism evidence="2 3">
    <name type="scientific">Saccharopolyspora gloriosae</name>
    <dbReference type="NCBI Taxonomy" id="455344"/>
    <lineage>
        <taxon>Bacteria</taxon>
        <taxon>Bacillati</taxon>
        <taxon>Actinomycetota</taxon>
        <taxon>Actinomycetes</taxon>
        <taxon>Pseudonocardiales</taxon>
        <taxon>Pseudonocardiaceae</taxon>
        <taxon>Saccharopolyspora</taxon>
    </lineage>
</organism>
<sequence length="33" mass="3842">MQKITTCLWFDGQAEEAARFYTSIFANSRITEI</sequence>
<dbReference type="GO" id="GO:0008168">
    <property type="term" value="F:methyltransferase activity"/>
    <property type="evidence" value="ECO:0007669"/>
    <property type="project" value="UniProtKB-KW"/>
</dbReference>
<reference evidence="2 3" key="1">
    <citation type="submission" date="2020-08" db="EMBL/GenBank/DDBJ databases">
        <title>Sequencing the genomes of 1000 actinobacteria strains.</title>
        <authorList>
            <person name="Klenk H.-P."/>
        </authorList>
    </citation>
    <scope>NUCLEOTIDE SEQUENCE [LARGE SCALE GENOMIC DNA]</scope>
    <source>
        <strain evidence="2 3">DSM 45582</strain>
    </source>
</reference>
<comment type="caution">
    <text evidence="2">The sequence shown here is derived from an EMBL/GenBank/DDBJ whole genome shotgun (WGS) entry which is preliminary data.</text>
</comment>
<keyword evidence="2" id="KW-0808">Transferase</keyword>
<dbReference type="SUPFAM" id="SSF54593">
    <property type="entry name" value="Glyoxalase/Bleomycin resistance protein/Dihydroxybiphenyl dioxygenase"/>
    <property type="match status" value="1"/>
</dbReference>
<evidence type="ECO:0000313" key="2">
    <source>
        <dbReference type="EMBL" id="MBB5067966.1"/>
    </source>
</evidence>
<evidence type="ECO:0000259" key="1">
    <source>
        <dbReference type="Pfam" id="PF06983"/>
    </source>
</evidence>
<gene>
    <name evidence="2" type="ORF">BJ969_001054</name>
</gene>
<name>A0A840N7A2_9PSEU</name>
<dbReference type="InterPro" id="IPR029068">
    <property type="entry name" value="Glyas_Bleomycin-R_OHBP_Dase"/>
</dbReference>
<keyword evidence="3" id="KW-1185">Reference proteome</keyword>
<dbReference type="Proteomes" id="UP000580474">
    <property type="component" value="Unassembled WGS sequence"/>
</dbReference>
<dbReference type="AlphaFoldDB" id="A0A840N7A2"/>
<accession>A0A840N7A2</accession>
<dbReference type="Gene3D" id="3.30.720.100">
    <property type="match status" value="1"/>
</dbReference>